<feature type="compositionally biased region" description="Acidic residues" evidence="1">
    <location>
        <begin position="38"/>
        <end position="52"/>
    </location>
</feature>
<evidence type="ECO:0000256" key="1">
    <source>
        <dbReference type="SAM" id="MobiDB-lite"/>
    </source>
</evidence>
<comment type="caution">
    <text evidence="2">The sequence shown here is derived from an EMBL/GenBank/DDBJ whole genome shotgun (WGS) entry which is preliminary data.</text>
</comment>
<name>A0ABD6C1Z9_9EURY</name>
<protein>
    <recommendedName>
        <fullName evidence="4">HNH endonuclease</fullName>
    </recommendedName>
</protein>
<accession>A0ABD6C1Z9</accession>
<evidence type="ECO:0000313" key="3">
    <source>
        <dbReference type="Proteomes" id="UP001597185"/>
    </source>
</evidence>
<proteinExistence type="predicted"/>
<evidence type="ECO:0008006" key="4">
    <source>
        <dbReference type="Google" id="ProtNLM"/>
    </source>
</evidence>
<keyword evidence="3" id="KW-1185">Reference proteome</keyword>
<dbReference type="AlphaFoldDB" id="A0ABD6C1Z9"/>
<feature type="compositionally biased region" description="Basic and acidic residues" evidence="1">
    <location>
        <begin position="17"/>
        <end position="37"/>
    </location>
</feature>
<dbReference type="Proteomes" id="UP001597185">
    <property type="component" value="Unassembled WGS sequence"/>
</dbReference>
<dbReference type="RefSeq" id="WP_256416919.1">
    <property type="nucleotide sequence ID" value="NZ_JANHDL010000001.1"/>
</dbReference>
<evidence type="ECO:0000313" key="2">
    <source>
        <dbReference type="EMBL" id="MFD1570669.1"/>
    </source>
</evidence>
<dbReference type="EMBL" id="JBHUDB010000004">
    <property type="protein sequence ID" value="MFD1570669.1"/>
    <property type="molecule type" value="Genomic_DNA"/>
</dbReference>
<gene>
    <name evidence="2" type="ORF">ACFR9T_08700</name>
</gene>
<reference evidence="2 3" key="1">
    <citation type="journal article" date="2019" name="Int. J. Syst. Evol. Microbiol.">
        <title>The Global Catalogue of Microorganisms (GCM) 10K type strain sequencing project: providing services to taxonomists for standard genome sequencing and annotation.</title>
        <authorList>
            <consortium name="The Broad Institute Genomics Platform"/>
            <consortium name="The Broad Institute Genome Sequencing Center for Infectious Disease"/>
            <person name="Wu L."/>
            <person name="Ma J."/>
        </authorList>
    </citation>
    <scope>NUCLEOTIDE SEQUENCE [LARGE SCALE GENOMIC DNA]</scope>
    <source>
        <strain evidence="2 3">CGMCC 1.12689</strain>
    </source>
</reference>
<feature type="region of interest" description="Disordered" evidence="1">
    <location>
        <begin position="1"/>
        <end position="52"/>
    </location>
</feature>
<sequence length="52" mass="5998">MHEDSGWRPDTGCQRCNGHETWTHNASHEINDGQRDPEEMDLGLTDDEDDDE</sequence>
<organism evidence="2 3">
    <name type="scientific">Halorubrum laminariae</name>
    <dbReference type="NCBI Taxonomy" id="1433523"/>
    <lineage>
        <taxon>Archaea</taxon>
        <taxon>Methanobacteriati</taxon>
        <taxon>Methanobacteriota</taxon>
        <taxon>Stenosarchaea group</taxon>
        <taxon>Halobacteria</taxon>
        <taxon>Halobacteriales</taxon>
        <taxon>Haloferacaceae</taxon>
        <taxon>Halorubrum</taxon>
    </lineage>
</organism>